<comment type="caution">
    <text evidence="1">The sequence shown here is derived from an EMBL/GenBank/DDBJ whole genome shotgun (WGS) entry which is preliminary data.</text>
</comment>
<name>A0A562NKR3_9RHOB</name>
<sequence>MADTTTPRLELVKPEIGSSENTWGTKLNANMDLIDGNVMLALAATVGDINGITATGSYRYSGSQAPLPPCVVDHRQLADGTRVQMAYGMGGSINDALWVRRYSGAWSDWSRVMPDRGANANGEYVRFPDGTMICTMIGTTNGSYAAGALFASNQQAWTFPVPFVSTPTVSMSVLRVNTWGDGFSASLVDAMLSVVGVLAIPNGTSYRAMAVGRWK</sequence>
<dbReference type="RefSeq" id="WP_145398548.1">
    <property type="nucleotide sequence ID" value="NZ_VLKU01000008.1"/>
</dbReference>
<protein>
    <submittedName>
        <fullName evidence="1">Uncharacterized protein</fullName>
    </submittedName>
</protein>
<gene>
    <name evidence="1" type="ORF">IQ24_02623</name>
</gene>
<evidence type="ECO:0000313" key="1">
    <source>
        <dbReference type="EMBL" id="TWI32748.1"/>
    </source>
</evidence>
<evidence type="ECO:0000313" key="2">
    <source>
        <dbReference type="Proteomes" id="UP000316225"/>
    </source>
</evidence>
<reference evidence="1 2" key="1">
    <citation type="journal article" date="2015" name="Stand. Genomic Sci.">
        <title>Genomic Encyclopedia of Bacterial and Archaeal Type Strains, Phase III: the genomes of soil and plant-associated and newly described type strains.</title>
        <authorList>
            <person name="Whitman W.B."/>
            <person name="Woyke T."/>
            <person name="Klenk H.P."/>
            <person name="Zhou Y."/>
            <person name="Lilburn T.G."/>
            <person name="Beck B.J."/>
            <person name="De Vos P."/>
            <person name="Vandamme P."/>
            <person name="Eisen J.A."/>
            <person name="Garrity G."/>
            <person name="Hugenholtz P."/>
            <person name="Kyrpides N.C."/>
        </authorList>
    </citation>
    <scope>NUCLEOTIDE SEQUENCE [LARGE SCALE GENOMIC DNA]</scope>
    <source>
        <strain evidence="1 2">CGMCC 1.5364</strain>
    </source>
</reference>
<proteinExistence type="predicted"/>
<dbReference type="OrthoDB" id="564699at2"/>
<dbReference type="AlphaFoldDB" id="A0A562NKR3"/>
<dbReference type="EMBL" id="VLKU01000008">
    <property type="protein sequence ID" value="TWI32748.1"/>
    <property type="molecule type" value="Genomic_DNA"/>
</dbReference>
<dbReference type="Proteomes" id="UP000316225">
    <property type="component" value="Unassembled WGS sequence"/>
</dbReference>
<organism evidence="1 2">
    <name type="scientific">Paracoccus sulfuroxidans</name>
    <dbReference type="NCBI Taxonomy" id="384678"/>
    <lineage>
        <taxon>Bacteria</taxon>
        <taxon>Pseudomonadati</taxon>
        <taxon>Pseudomonadota</taxon>
        <taxon>Alphaproteobacteria</taxon>
        <taxon>Rhodobacterales</taxon>
        <taxon>Paracoccaceae</taxon>
        <taxon>Paracoccus</taxon>
    </lineage>
</organism>
<accession>A0A562NKR3</accession>
<keyword evidence="2" id="KW-1185">Reference proteome</keyword>